<reference evidence="3" key="1">
    <citation type="submission" date="2019-12" db="EMBL/GenBank/DDBJ databases">
        <title>Comparative genomics gives insights into the taxonomy of the Azoarcus-Aromatoleum group and reveals separate origins of nif in the plant-associated Azoarcus and non-plant-associated Aromatoleum sub-groups.</title>
        <authorList>
            <person name="Lafos M."/>
            <person name="Maluk M."/>
            <person name="Batista M."/>
            <person name="Junghare M."/>
            <person name="Carmona M."/>
            <person name="Faoro H."/>
            <person name="Cruz L.M."/>
            <person name="Battistoni F."/>
            <person name="De Souza E."/>
            <person name="Pedrosa F."/>
            <person name="Chen W.-M."/>
            <person name="Poole P.S."/>
            <person name="Dixon R.A."/>
            <person name="James E.K."/>
        </authorList>
    </citation>
    <scope>NUCLEOTIDE SEQUENCE</scope>
    <source>
        <strain evidence="3">NSC3</strain>
    </source>
</reference>
<dbReference type="AlphaFoldDB" id="A0A972JAA0"/>
<evidence type="ECO:0000256" key="2">
    <source>
        <dbReference type="SAM" id="Phobius"/>
    </source>
</evidence>
<feature type="transmembrane region" description="Helical" evidence="2">
    <location>
        <begin position="16"/>
        <end position="34"/>
    </location>
</feature>
<accession>A0A972JAA0</accession>
<organism evidence="3 4">
    <name type="scientific">Azoarcus taiwanensis</name>
    <dbReference type="NCBI Taxonomy" id="666964"/>
    <lineage>
        <taxon>Bacteria</taxon>
        <taxon>Pseudomonadati</taxon>
        <taxon>Pseudomonadota</taxon>
        <taxon>Betaproteobacteria</taxon>
        <taxon>Rhodocyclales</taxon>
        <taxon>Zoogloeaceae</taxon>
        <taxon>Azoarcus</taxon>
    </lineage>
</organism>
<name>A0A972JAA0_9RHOO</name>
<keyword evidence="2" id="KW-0812">Transmembrane</keyword>
<keyword evidence="2" id="KW-0472">Membrane</keyword>
<comment type="caution">
    <text evidence="3">The sequence shown here is derived from an EMBL/GenBank/DDBJ whole genome shotgun (WGS) entry which is preliminary data.</text>
</comment>
<dbReference type="EMBL" id="WTVM01000017">
    <property type="protein sequence ID" value="NMG02212.1"/>
    <property type="molecule type" value="Genomic_DNA"/>
</dbReference>
<gene>
    <name evidence="3" type="ORF">GPA21_04405</name>
</gene>
<dbReference type="Proteomes" id="UP000599523">
    <property type="component" value="Unassembled WGS sequence"/>
</dbReference>
<keyword evidence="2" id="KW-1133">Transmembrane helix</keyword>
<evidence type="ECO:0000256" key="1">
    <source>
        <dbReference type="SAM" id="MobiDB-lite"/>
    </source>
</evidence>
<proteinExistence type="predicted"/>
<protein>
    <submittedName>
        <fullName evidence="3">Uncharacterized protein</fullName>
    </submittedName>
</protein>
<evidence type="ECO:0000313" key="4">
    <source>
        <dbReference type="Proteomes" id="UP000599523"/>
    </source>
</evidence>
<feature type="region of interest" description="Disordered" evidence="1">
    <location>
        <begin position="167"/>
        <end position="187"/>
    </location>
</feature>
<feature type="transmembrane region" description="Helical" evidence="2">
    <location>
        <begin position="54"/>
        <end position="72"/>
    </location>
</feature>
<keyword evidence="4" id="KW-1185">Reference proteome</keyword>
<dbReference type="RefSeq" id="WP_168987002.1">
    <property type="nucleotide sequence ID" value="NZ_CAWPHM010000088.1"/>
</dbReference>
<evidence type="ECO:0000313" key="3">
    <source>
        <dbReference type="EMBL" id="NMG02212.1"/>
    </source>
</evidence>
<sequence>MLRKPAKAGFFHIECYFFATYCCSMVTELAFLCIKRRVESESFSSVKLFLRIVAMNRVAALAVAIIGLALTACSLDKPAESVERAGSETRLAGAMPVAEKPEERAADPVVQVRTDVSDDTDAASAQALRDRDAKEAAEEAARRIRDVTLGAAARIKEVSLGAVQAVREPSTMVEQPVADTGSGADEG</sequence>